<gene>
    <name evidence="3" type="ORF">TCE0_017r03993</name>
</gene>
<dbReference type="InterPro" id="IPR016181">
    <property type="entry name" value="Acyl_CoA_acyltransferase"/>
</dbReference>
<dbReference type="PROSITE" id="PS51186">
    <property type="entry name" value="GNAT"/>
    <property type="match status" value="1"/>
</dbReference>
<dbReference type="Proteomes" id="UP000053095">
    <property type="component" value="Unassembled WGS sequence"/>
</dbReference>
<feature type="region of interest" description="Disordered" evidence="1">
    <location>
        <begin position="33"/>
        <end position="60"/>
    </location>
</feature>
<dbReference type="GO" id="GO:0016747">
    <property type="term" value="F:acyltransferase activity, transferring groups other than amino-acyl groups"/>
    <property type="evidence" value="ECO:0007669"/>
    <property type="project" value="InterPro"/>
</dbReference>
<dbReference type="PANTHER" id="PTHR42791:SF1">
    <property type="entry name" value="N-ACETYLTRANSFERASE DOMAIN-CONTAINING PROTEIN"/>
    <property type="match status" value="1"/>
</dbReference>
<reference evidence="4" key="1">
    <citation type="journal article" date="2015" name="Genome Announc.">
        <title>Draft genome sequence of Talaromyces cellulolyticus strain Y-94, a source of lignocellulosic biomass-degrading enzymes.</title>
        <authorList>
            <person name="Fujii T."/>
            <person name="Koike H."/>
            <person name="Sawayama S."/>
            <person name="Yano S."/>
            <person name="Inoue H."/>
        </authorList>
    </citation>
    <scope>NUCLEOTIDE SEQUENCE [LARGE SCALE GENOMIC DNA]</scope>
    <source>
        <strain evidence="4">Y-94</strain>
    </source>
</reference>
<dbReference type="AlphaFoldDB" id="A0A6V8H5C7"/>
<dbReference type="EMBL" id="DF933813">
    <property type="protein sequence ID" value="GAM35562.1"/>
    <property type="molecule type" value="Genomic_DNA"/>
</dbReference>
<dbReference type="PANTHER" id="PTHR42791">
    <property type="entry name" value="GNAT FAMILY ACETYLTRANSFERASE"/>
    <property type="match status" value="1"/>
</dbReference>
<evidence type="ECO:0000313" key="3">
    <source>
        <dbReference type="EMBL" id="GAM35562.1"/>
    </source>
</evidence>
<evidence type="ECO:0000256" key="1">
    <source>
        <dbReference type="SAM" id="MobiDB-lite"/>
    </source>
</evidence>
<dbReference type="Pfam" id="PF00583">
    <property type="entry name" value="Acetyltransf_1"/>
    <property type="match status" value="1"/>
</dbReference>
<dbReference type="CDD" id="cd04301">
    <property type="entry name" value="NAT_SF"/>
    <property type="match status" value="1"/>
</dbReference>
<dbReference type="InterPro" id="IPR000182">
    <property type="entry name" value="GNAT_dom"/>
</dbReference>
<keyword evidence="4" id="KW-1185">Reference proteome</keyword>
<evidence type="ECO:0000259" key="2">
    <source>
        <dbReference type="PROSITE" id="PS51186"/>
    </source>
</evidence>
<dbReference type="Gene3D" id="3.40.630.30">
    <property type="match status" value="1"/>
</dbReference>
<sequence length="248" mass="27218">MPQSKPEITIVPADENDTLALARIETMAFDGPSPYALSRNNGAADLNAPESDREQEQPLSQSRLMFGLPSAEGYAIRARSLNERLKTSPDYHIYKAVLKEEADGTEKEKEKIVGFAAWRFCAESPFPVEDTWKDLPWEGAANPTACNDFFGGMARLRTKNLGGRNVALLETLTIDPSAQGLGIGSKMLDRGLEDAKNLGLTEAWLEASDAGYPLYKKYGWKDVEVMTVDFAKYGAVGSTSVTIMKREG</sequence>
<protein>
    <recommendedName>
        <fullName evidence="2">N-acetyltransferase domain-containing protein</fullName>
    </recommendedName>
</protein>
<name>A0A6V8H5C7_TALPI</name>
<feature type="domain" description="N-acetyltransferase" evidence="2">
    <location>
        <begin position="65"/>
        <end position="248"/>
    </location>
</feature>
<evidence type="ECO:0000313" key="4">
    <source>
        <dbReference type="Proteomes" id="UP000053095"/>
    </source>
</evidence>
<dbReference type="InterPro" id="IPR052523">
    <property type="entry name" value="Trichothecene_AcTrans"/>
</dbReference>
<comment type="caution">
    <text evidence="3">The sequence shown here is derived from an EMBL/GenBank/DDBJ whole genome shotgun (WGS) entry which is preliminary data.</text>
</comment>
<accession>A0A6V8H5C7</accession>
<dbReference type="SUPFAM" id="SSF55729">
    <property type="entry name" value="Acyl-CoA N-acyltransferases (Nat)"/>
    <property type="match status" value="1"/>
</dbReference>
<organism evidence="3 4">
    <name type="scientific">Talaromyces pinophilus</name>
    <name type="common">Penicillium pinophilum</name>
    <dbReference type="NCBI Taxonomy" id="128442"/>
    <lineage>
        <taxon>Eukaryota</taxon>
        <taxon>Fungi</taxon>
        <taxon>Dikarya</taxon>
        <taxon>Ascomycota</taxon>
        <taxon>Pezizomycotina</taxon>
        <taxon>Eurotiomycetes</taxon>
        <taxon>Eurotiomycetidae</taxon>
        <taxon>Eurotiales</taxon>
        <taxon>Trichocomaceae</taxon>
        <taxon>Talaromyces</taxon>
        <taxon>Talaromyces sect. Talaromyces</taxon>
    </lineage>
</organism>
<proteinExistence type="predicted"/>